<reference evidence="1 2" key="1">
    <citation type="submission" date="2018-11" db="EMBL/GenBank/DDBJ databases">
        <title>Phylogenetic determinants of toxin gene distribution in genomes of Brevibacillus laterosporus.</title>
        <authorList>
            <person name="Glare T.R."/>
            <person name="Durrant A."/>
            <person name="Berry C."/>
            <person name="Palma L."/>
            <person name="Ormskirk M."/>
            <person name="Cox M.O."/>
        </authorList>
    </citation>
    <scope>NUCLEOTIDE SEQUENCE [LARGE SCALE GENOMIC DNA]</scope>
    <source>
        <strain evidence="1 2">1821L</strain>
    </source>
</reference>
<keyword evidence="2" id="KW-1185">Reference proteome</keyword>
<sequence>MHTFHHFPPITGITGSTGAGSIIPFASGTPLAGGLAGTRVGFGSSAPTVFALGTTIDLTGAVGTLLNFAYTVPRDGIITSISAYFSTTATISLIGTTVTITAQLYSSPTPNNTFNPVQGTIVTLAIPVRHKLVY</sequence>
<dbReference type="AlphaFoldDB" id="A0A502IJN5"/>
<dbReference type="EMBL" id="CP033464">
    <property type="protein sequence ID" value="QDX91726.1"/>
    <property type="molecule type" value="Genomic_DNA"/>
</dbReference>
<dbReference type="OrthoDB" id="1685113at2"/>
<evidence type="ECO:0000313" key="2">
    <source>
        <dbReference type="Proteomes" id="UP000319432"/>
    </source>
</evidence>
<accession>A0A502IJN5</accession>
<dbReference type="NCBIfam" id="TIGR03721">
    <property type="entry name" value="exospore_TM"/>
    <property type="match status" value="1"/>
</dbReference>
<proteinExistence type="predicted"/>
<dbReference type="Proteomes" id="UP000319432">
    <property type="component" value="Chromosome"/>
</dbReference>
<organism evidence="1 2">
    <name type="scientific">Brevibacillus laterosporus</name>
    <name type="common">Bacillus laterosporus</name>
    <dbReference type="NCBI Taxonomy" id="1465"/>
    <lineage>
        <taxon>Bacteria</taxon>
        <taxon>Bacillati</taxon>
        <taxon>Bacillota</taxon>
        <taxon>Bacilli</taxon>
        <taxon>Bacillales</taxon>
        <taxon>Paenibacillaceae</taxon>
        <taxon>Brevibacillus</taxon>
    </lineage>
</organism>
<gene>
    <name evidence="1" type="ORF">EEL30_04675</name>
</gene>
<protein>
    <submittedName>
        <fullName evidence="1">Uncharacterized protein</fullName>
    </submittedName>
</protein>
<dbReference type="InterPro" id="IPR021210">
    <property type="entry name" value="Exosporium_BclB"/>
</dbReference>
<name>A0A502IJN5_BRELA</name>
<evidence type="ECO:0000313" key="1">
    <source>
        <dbReference type="EMBL" id="QDX91726.1"/>
    </source>
</evidence>